<evidence type="ECO:0000313" key="5">
    <source>
        <dbReference type="Proteomes" id="UP000234323"/>
    </source>
</evidence>
<evidence type="ECO:0000256" key="2">
    <source>
        <dbReference type="SAM" id="MobiDB-lite"/>
    </source>
</evidence>
<dbReference type="VEuPathDB" id="FungiDB:RhiirFUN_004466"/>
<evidence type="ECO:0000259" key="3">
    <source>
        <dbReference type="Pfam" id="PF12936"/>
    </source>
</evidence>
<dbReference type="AlphaFoldDB" id="A0A2I1G409"/>
<feature type="region of interest" description="Disordered" evidence="2">
    <location>
        <begin position="556"/>
        <end position="617"/>
    </location>
</feature>
<dbReference type="VEuPathDB" id="FungiDB:RhiirA1_448163"/>
<dbReference type="GO" id="GO:0030686">
    <property type="term" value="C:90S preribosome"/>
    <property type="evidence" value="ECO:0007669"/>
    <property type="project" value="TreeGrafter"/>
</dbReference>
<proteinExistence type="inferred from homology"/>
<dbReference type="Pfam" id="PF05178">
    <property type="entry name" value="Kri1"/>
    <property type="match status" value="1"/>
</dbReference>
<dbReference type="InterPro" id="IPR024626">
    <property type="entry name" value="Kri1-like_C"/>
</dbReference>
<feature type="compositionally biased region" description="Basic residues" evidence="2">
    <location>
        <begin position="608"/>
        <end position="617"/>
    </location>
</feature>
<feature type="region of interest" description="Disordered" evidence="2">
    <location>
        <begin position="36"/>
        <end position="63"/>
    </location>
</feature>
<evidence type="ECO:0000313" key="4">
    <source>
        <dbReference type="EMBL" id="PKY41350.1"/>
    </source>
</evidence>
<feature type="compositionally biased region" description="Acidic residues" evidence="2">
    <location>
        <begin position="44"/>
        <end position="61"/>
    </location>
</feature>
<dbReference type="PANTHER" id="PTHR14490">
    <property type="entry name" value="ZINC FINGER, ZZ TYPE"/>
    <property type="match status" value="1"/>
</dbReference>
<evidence type="ECO:0000256" key="1">
    <source>
        <dbReference type="ARBA" id="ARBA00007473"/>
    </source>
</evidence>
<feature type="domain" description="Kri1-like C-terminal" evidence="3">
    <location>
        <begin position="469"/>
        <end position="556"/>
    </location>
</feature>
<dbReference type="GO" id="GO:0005730">
    <property type="term" value="C:nucleolus"/>
    <property type="evidence" value="ECO:0007669"/>
    <property type="project" value="TreeGrafter"/>
</dbReference>
<name>A0A2I1G409_9GLOM</name>
<protein>
    <submittedName>
        <fullName evidence="4">Krr1-domain-containing protein</fullName>
    </submittedName>
</protein>
<dbReference type="Proteomes" id="UP000234323">
    <property type="component" value="Unassembled WGS sequence"/>
</dbReference>
<sequence>MDSEEDPPVKLTINSEFAKKYEERKRGEELSKLKEKYGDVANFDSDEADESSTSEEEDEFGELVTPEVDAQIMKTIIAIKSKDPKVYDSQSNFFAEEEIQKAREQWLDKQREKKLEAKPMNLKDYNRNILLENGGIIDNSKIKGNIELAPVQEEQKLKEEFKAATSKFDFSDNDDDFLVQRHKSAEELKAEEDDYQKFLLESMADANDAETLKQWQNYKNNPNVNEDEAFLMNFILNRGWIDKESDKIPSYEELIAEHHDEEDRKFEEAVDQFESKYNFRFEEDGSTKVITYSRNLEGLMRRTDNTRKLKRQTRSDRKEEEKKRKIEELKRLKNLKKKEIFEKLRKIKEITGNDTVGFDDVDLEEDFDPNKYDKKMRKIFDDDYYAGEADNEKPEWNDDICIGDIIDSNSNDQNINSIINVVKEYNKYDGDDQESEGVIGDDFNMDADYLPGGKKYDETKSQKKKKAKKKFDEYLDEYYQLDYEDIIGDTPVRFKYRQTKPVSFGLTAAEILLADEKDLNEFVSLKKLAPYRPEPVVENDLKKYSKKKRLRQFRKKLDLSEKSPPKYKSKNSKSIKRKVNEEKGKQLIGIQQNKSKKVKIHDNDSNIKKIRKKMGKE</sequence>
<reference evidence="4 5" key="1">
    <citation type="submission" date="2015-10" db="EMBL/GenBank/DDBJ databases">
        <title>Genome analyses suggest a sexual origin of heterokaryosis in a supposedly ancient asexual fungus.</title>
        <authorList>
            <person name="Ropars J."/>
            <person name="Sedzielewska K."/>
            <person name="Noel J."/>
            <person name="Charron P."/>
            <person name="Farinelli L."/>
            <person name="Marton T."/>
            <person name="Kruger M."/>
            <person name="Pelin A."/>
            <person name="Brachmann A."/>
            <person name="Corradi N."/>
        </authorList>
    </citation>
    <scope>NUCLEOTIDE SEQUENCE [LARGE SCALE GENOMIC DNA]</scope>
    <source>
        <strain evidence="4 5">A4</strain>
    </source>
</reference>
<comment type="caution">
    <text evidence="4">The sequence shown here is derived from an EMBL/GenBank/DDBJ whole genome shotgun (WGS) entry which is preliminary data.</text>
</comment>
<dbReference type="PANTHER" id="PTHR14490:SF5">
    <property type="entry name" value="PROTEIN KRI1 HOMOLOG"/>
    <property type="match status" value="1"/>
</dbReference>
<keyword evidence="5" id="KW-1185">Reference proteome</keyword>
<dbReference type="GO" id="GO:0000447">
    <property type="term" value="P:endonucleolytic cleavage in ITS1 to separate SSU-rRNA from 5.8S rRNA and LSU-rRNA from tricistronic rRNA transcript (SSU-rRNA, 5.8S rRNA, LSU-rRNA)"/>
    <property type="evidence" value="ECO:0007669"/>
    <property type="project" value="TreeGrafter"/>
</dbReference>
<dbReference type="Pfam" id="PF12936">
    <property type="entry name" value="Kri1_C"/>
    <property type="match status" value="1"/>
</dbReference>
<accession>A0A2I1G409</accession>
<dbReference type="InterPro" id="IPR018034">
    <property type="entry name" value="Kri1"/>
</dbReference>
<dbReference type="EMBL" id="LLXI01000147">
    <property type="protein sequence ID" value="PKY41350.1"/>
    <property type="molecule type" value="Genomic_DNA"/>
</dbReference>
<gene>
    <name evidence="4" type="ORF">RhiirA4_454921</name>
</gene>
<feature type="compositionally biased region" description="Basic residues" evidence="2">
    <location>
        <begin position="565"/>
        <end position="577"/>
    </location>
</feature>
<organism evidence="4 5">
    <name type="scientific">Rhizophagus irregularis</name>
    <dbReference type="NCBI Taxonomy" id="588596"/>
    <lineage>
        <taxon>Eukaryota</taxon>
        <taxon>Fungi</taxon>
        <taxon>Fungi incertae sedis</taxon>
        <taxon>Mucoromycota</taxon>
        <taxon>Glomeromycotina</taxon>
        <taxon>Glomeromycetes</taxon>
        <taxon>Glomerales</taxon>
        <taxon>Glomeraceae</taxon>
        <taxon>Rhizophagus</taxon>
    </lineage>
</organism>
<comment type="similarity">
    <text evidence="1">Belongs to the KRI1 family.</text>
</comment>
<dbReference type="VEuPathDB" id="FungiDB:FUN_024351"/>
<feature type="region of interest" description="Disordered" evidence="2">
    <location>
        <begin position="303"/>
        <end position="322"/>
    </location>
</feature>